<keyword evidence="4" id="KW-1185">Reference proteome</keyword>
<feature type="domain" description="Gfo/Idh/MocA-like oxidoreductase C-terminal" evidence="2">
    <location>
        <begin position="154"/>
        <end position="303"/>
    </location>
</feature>
<dbReference type="InterPro" id="IPR051450">
    <property type="entry name" value="Gfo/Idh/MocA_Oxidoreductases"/>
</dbReference>
<dbReference type="FunCoup" id="B8E024">
    <property type="interactions" value="310"/>
</dbReference>
<dbReference type="InParanoid" id="B8E024"/>
<accession>B8E024</accession>
<evidence type="ECO:0000313" key="3">
    <source>
        <dbReference type="EMBL" id="ACK42107.1"/>
    </source>
</evidence>
<dbReference type="eggNOG" id="COG0673">
    <property type="taxonomic scope" value="Bacteria"/>
</dbReference>
<dbReference type="InterPro" id="IPR036291">
    <property type="entry name" value="NAD(P)-bd_dom_sf"/>
</dbReference>
<dbReference type="Proteomes" id="UP000007719">
    <property type="component" value="Chromosome"/>
</dbReference>
<dbReference type="STRING" id="515635.Dtur_0826"/>
<dbReference type="GO" id="GO:0000166">
    <property type="term" value="F:nucleotide binding"/>
    <property type="evidence" value="ECO:0007669"/>
    <property type="project" value="InterPro"/>
</dbReference>
<evidence type="ECO:0000313" key="4">
    <source>
        <dbReference type="Proteomes" id="UP000007719"/>
    </source>
</evidence>
<dbReference type="SUPFAM" id="SSF55347">
    <property type="entry name" value="Glyceraldehyde-3-phosphate dehydrogenase-like, C-terminal domain"/>
    <property type="match status" value="1"/>
</dbReference>
<dbReference type="Pfam" id="PF01408">
    <property type="entry name" value="GFO_IDH_MocA"/>
    <property type="match status" value="1"/>
</dbReference>
<dbReference type="InterPro" id="IPR004104">
    <property type="entry name" value="Gfo/Idh/MocA-like_OxRdtase_C"/>
</dbReference>
<dbReference type="Pfam" id="PF02894">
    <property type="entry name" value="GFO_IDH_MocA_C"/>
    <property type="match status" value="1"/>
</dbReference>
<dbReference type="Gene3D" id="3.40.50.720">
    <property type="entry name" value="NAD(P)-binding Rossmann-like Domain"/>
    <property type="match status" value="1"/>
</dbReference>
<proteinExistence type="predicted"/>
<reference evidence="4" key="1">
    <citation type="journal article" date="2016" name="Front. Microbiol.">
        <title>The complete genome sequence of hyperthermophile Dictyoglomus turgidum DSM 6724 reveals a specialized carbohydrate fermentor.</title>
        <authorList>
            <person name="Brumm P.J."/>
            <person name="Gowda K."/>
            <person name="Robb F.T."/>
            <person name="Mead D.A."/>
        </authorList>
    </citation>
    <scope>NUCLEOTIDE SEQUENCE [LARGE SCALE GENOMIC DNA]</scope>
    <source>
        <strain evidence="4">DSM 6724 / Z-1310</strain>
    </source>
</reference>
<evidence type="ECO:0000259" key="1">
    <source>
        <dbReference type="Pfam" id="PF01408"/>
    </source>
</evidence>
<dbReference type="Gene3D" id="3.30.360.10">
    <property type="entry name" value="Dihydrodipicolinate Reductase, domain 2"/>
    <property type="match status" value="1"/>
</dbReference>
<dbReference type="SUPFAM" id="SSF51735">
    <property type="entry name" value="NAD(P)-binding Rossmann-fold domains"/>
    <property type="match status" value="1"/>
</dbReference>
<evidence type="ECO:0000259" key="2">
    <source>
        <dbReference type="Pfam" id="PF02894"/>
    </source>
</evidence>
<protein>
    <submittedName>
        <fullName evidence="3">Oxidoreductase domain protein</fullName>
    </submittedName>
</protein>
<dbReference type="PANTHER" id="PTHR43377">
    <property type="entry name" value="BILIVERDIN REDUCTASE A"/>
    <property type="match status" value="1"/>
</dbReference>
<dbReference type="InterPro" id="IPR000683">
    <property type="entry name" value="Gfo/Idh/MocA-like_OxRdtase_N"/>
</dbReference>
<dbReference type="KEGG" id="dtu:Dtur_0826"/>
<organism evidence="3 4">
    <name type="scientific">Dictyoglomus turgidum (strain DSM 6724 / Z-1310)</name>
    <dbReference type="NCBI Taxonomy" id="515635"/>
    <lineage>
        <taxon>Bacteria</taxon>
        <taxon>Pseudomonadati</taxon>
        <taxon>Dictyoglomota</taxon>
        <taxon>Dictyoglomia</taxon>
        <taxon>Dictyoglomales</taxon>
        <taxon>Dictyoglomaceae</taxon>
        <taxon>Dictyoglomus</taxon>
    </lineage>
</organism>
<dbReference type="HOGENOM" id="CLU_023194_10_0_0"/>
<sequence length="315" mass="35519">MSKVKVGVVGVGYLGQHHVRIFNEIPDVELVGICDINLKRAKEIASIYNVPFVTDDYRDLLNRVEAVSIVTPTTSHFQIAKDFLEKGIHTFIEKPVTHSLREAEILLDIASGKDLVLQVGHIERFNPAIQELKKYVKDPFYIEARRMGPFDGRSTDVGVVMDLMIHDLDILFYVLGKNRRILEISGIGYSIYTPYEDFATVNILFEGEILVNLIASKVSPKKLRKLDIHEKNGDQIIVDYIEQSISVVHGGARHIESALESPVLEREEPLRLELTHFVKCIIEGKDPEVTLEDGKLALALATEILKELKIIDLKA</sequence>
<dbReference type="EnsemblBacteria" id="ACK42107">
    <property type="protein sequence ID" value="ACK42107"/>
    <property type="gene ID" value="Dtur_0826"/>
</dbReference>
<dbReference type="OrthoDB" id="9815825at2"/>
<dbReference type="PANTHER" id="PTHR43377:SF1">
    <property type="entry name" value="BILIVERDIN REDUCTASE A"/>
    <property type="match status" value="1"/>
</dbReference>
<dbReference type="AlphaFoldDB" id="B8E024"/>
<name>B8E024_DICTD</name>
<dbReference type="RefSeq" id="WP_012583191.1">
    <property type="nucleotide sequence ID" value="NC_011661.1"/>
</dbReference>
<feature type="domain" description="Gfo/Idh/MocA-like oxidoreductase N-terminal" evidence="1">
    <location>
        <begin position="4"/>
        <end position="121"/>
    </location>
</feature>
<gene>
    <name evidence="3" type="ordered locus">Dtur_0826</name>
</gene>
<dbReference type="EMBL" id="CP001251">
    <property type="protein sequence ID" value="ACK42107.1"/>
    <property type="molecule type" value="Genomic_DNA"/>
</dbReference>